<evidence type="ECO:0000313" key="4">
    <source>
        <dbReference type="Proteomes" id="UP000004846"/>
    </source>
</evidence>
<name>A0A125W4U3_ENTFL</name>
<reference evidence="3 4" key="1">
    <citation type="submission" date="2010-07" db="EMBL/GenBank/DDBJ databases">
        <authorList>
            <person name="Sid Ahmed O."/>
        </authorList>
    </citation>
    <scope>NUCLEOTIDE SEQUENCE [LARGE SCALE GENOMIC DNA]</scope>
    <source>
        <strain evidence="3 4">TX4248</strain>
    </source>
</reference>
<dbReference type="PROSITE" id="PS51186">
    <property type="entry name" value="GNAT"/>
    <property type="match status" value="1"/>
</dbReference>
<dbReference type="InterPro" id="IPR000182">
    <property type="entry name" value="GNAT_dom"/>
</dbReference>
<protein>
    <submittedName>
        <fullName evidence="3">Acetyltransferase, GNAT family</fullName>
    </submittedName>
</protein>
<dbReference type="AlphaFoldDB" id="A0A125W4U3"/>
<dbReference type="EMBL" id="AEBR01000075">
    <property type="protein sequence ID" value="EFM82166.1"/>
    <property type="molecule type" value="Genomic_DNA"/>
</dbReference>
<proteinExistence type="predicted"/>
<dbReference type="InterPro" id="IPR016181">
    <property type="entry name" value="Acyl_CoA_acyltransferase"/>
</dbReference>
<evidence type="ECO:0000256" key="1">
    <source>
        <dbReference type="ARBA" id="ARBA00022679"/>
    </source>
</evidence>
<keyword evidence="1 3" id="KW-0808">Transferase</keyword>
<dbReference type="RefSeq" id="WP_002364751.1">
    <property type="nucleotide sequence ID" value="NZ_GL454471.1"/>
</dbReference>
<gene>
    <name evidence="3" type="ORF">HMPREF9498_02233</name>
</gene>
<dbReference type="InterPro" id="IPR050769">
    <property type="entry name" value="NAT_camello-type"/>
</dbReference>
<dbReference type="GO" id="GO:0008080">
    <property type="term" value="F:N-acetyltransferase activity"/>
    <property type="evidence" value="ECO:0007669"/>
    <property type="project" value="InterPro"/>
</dbReference>
<sequence length="151" mass="17473">MIKKVKKEALTTAHYALLYEADPSKKMVEDYITRGICFDYQTEELQGILVLLPTHPRTLEIVNIAVSEESRGRGIGQELLHFAIDFAKKEKYDSLEIGTGSTGFQQLYLYQKVGFRMTHIEPDFFIHHYDEPIMENGLPLKDMVRLRLHLS</sequence>
<accession>A0A125W4U3</accession>
<dbReference type="PANTHER" id="PTHR13947:SF37">
    <property type="entry name" value="LD18367P"/>
    <property type="match status" value="1"/>
</dbReference>
<feature type="domain" description="N-acetyltransferase" evidence="2">
    <location>
        <begin position="1"/>
        <end position="139"/>
    </location>
</feature>
<dbReference type="Pfam" id="PF00583">
    <property type="entry name" value="Acetyltransf_1"/>
    <property type="match status" value="1"/>
</dbReference>
<dbReference type="HOGENOM" id="CLU_108859_2_1_9"/>
<evidence type="ECO:0000259" key="2">
    <source>
        <dbReference type="PROSITE" id="PS51186"/>
    </source>
</evidence>
<dbReference type="Gene3D" id="3.40.630.30">
    <property type="match status" value="1"/>
</dbReference>
<comment type="caution">
    <text evidence="3">The sequence shown here is derived from an EMBL/GenBank/DDBJ whole genome shotgun (WGS) entry which is preliminary data.</text>
</comment>
<dbReference type="SUPFAM" id="SSF55729">
    <property type="entry name" value="Acyl-CoA N-acyltransferases (Nat)"/>
    <property type="match status" value="1"/>
</dbReference>
<dbReference type="CDD" id="cd04301">
    <property type="entry name" value="NAT_SF"/>
    <property type="match status" value="1"/>
</dbReference>
<organism evidence="3 4">
    <name type="scientific">Enterococcus faecalis TX4248</name>
    <dbReference type="NCBI Taxonomy" id="749495"/>
    <lineage>
        <taxon>Bacteria</taxon>
        <taxon>Bacillati</taxon>
        <taxon>Bacillota</taxon>
        <taxon>Bacilli</taxon>
        <taxon>Lactobacillales</taxon>
        <taxon>Enterococcaceae</taxon>
        <taxon>Enterococcus</taxon>
    </lineage>
</organism>
<evidence type="ECO:0000313" key="3">
    <source>
        <dbReference type="EMBL" id="EFM82166.1"/>
    </source>
</evidence>
<dbReference type="PANTHER" id="PTHR13947">
    <property type="entry name" value="GNAT FAMILY N-ACETYLTRANSFERASE"/>
    <property type="match status" value="1"/>
</dbReference>
<dbReference type="Proteomes" id="UP000004846">
    <property type="component" value="Unassembled WGS sequence"/>
</dbReference>